<dbReference type="GO" id="GO:0035556">
    <property type="term" value="P:intracellular signal transduction"/>
    <property type="evidence" value="ECO:0007669"/>
    <property type="project" value="TreeGrafter"/>
</dbReference>
<feature type="compositionally biased region" description="Low complexity" evidence="12">
    <location>
        <begin position="828"/>
        <end position="841"/>
    </location>
</feature>
<dbReference type="GO" id="GO:0004674">
    <property type="term" value="F:protein serine/threonine kinase activity"/>
    <property type="evidence" value="ECO:0007669"/>
    <property type="project" value="UniProtKB-KW"/>
</dbReference>
<feature type="compositionally biased region" description="Polar residues" evidence="12">
    <location>
        <begin position="722"/>
        <end position="732"/>
    </location>
</feature>
<dbReference type="PROSITE" id="PS00108">
    <property type="entry name" value="PROTEIN_KINASE_ST"/>
    <property type="match status" value="1"/>
</dbReference>
<comment type="subcellular location">
    <subcellularLocation>
        <location evidence="1">Cytoplasm</location>
    </subcellularLocation>
</comment>
<comment type="catalytic activity">
    <reaction evidence="9">
        <text>L-threonyl-[protein] + ATP = O-phospho-L-threonyl-[protein] + ADP + H(+)</text>
        <dbReference type="Rhea" id="RHEA:46608"/>
        <dbReference type="Rhea" id="RHEA-COMP:11060"/>
        <dbReference type="Rhea" id="RHEA-COMP:11605"/>
        <dbReference type="ChEBI" id="CHEBI:15378"/>
        <dbReference type="ChEBI" id="CHEBI:30013"/>
        <dbReference type="ChEBI" id="CHEBI:30616"/>
        <dbReference type="ChEBI" id="CHEBI:61977"/>
        <dbReference type="ChEBI" id="CHEBI:456216"/>
        <dbReference type="EC" id="2.7.11.1"/>
    </reaction>
</comment>
<dbReference type="PROSITE" id="PS50011">
    <property type="entry name" value="PROTEIN_KINASE_DOM"/>
    <property type="match status" value="1"/>
</dbReference>
<feature type="compositionally biased region" description="Polar residues" evidence="12">
    <location>
        <begin position="569"/>
        <end position="598"/>
    </location>
</feature>
<dbReference type="Gene3D" id="1.10.510.10">
    <property type="entry name" value="Transferase(Phosphotransferase) domain 1"/>
    <property type="match status" value="1"/>
</dbReference>
<keyword evidence="4" id="KW-0723">Serine/threonine-protein kinase</keyword>
<feature type="compositionally biased region" description="Polar residues" evidence="12">
    <location>
        <begin position="610"/>
        <end position="626"/>
    </location>
</feature>
<evidence type="ECO:0000256" key="10">
    <source>
        <dbReference type="ARBA" id="ARBA00048679"/>
    </source>
</evidence>
<dbReference type="GO" id="GO:0005524">
    <property type="term" value="F:ATP binding"/>
    <property type="evidence" value="ECO:0007669"/>
    <property type="project" value="UniProtKB-UniRule"/>
</dbReference>
<dbReference type="FunFam" id="3.30.200.20:FF:000042">
    <property type="entry name" value="Aurora kinase A"/>
    <property type="match status" value="1"/>
</dbReference>
<dbReference type="CDD" id="cd14003">
    <property type="entry name" value="STKc_AMPK-like"/>
    <property type="match status" value="1"/>
</dbReference>
<evidence type="ECO:0000256" key="9">
    <source>
        <dbReference type="ARBA" id="ARBA00047899"/>
    </source>
</evidence>
<dbReference type="InterPro" id="IPR008271">
    <property type="entry name" value="Ser/Thr_kinase_AS"/>
</dbReference>
<feature type="binding site" evidence="11">
    <location>
        <position position="68"/>
    </location>
    <ligand>
        <name>ATP</name>
        <dbReference type="ChEBI" id="CHEBI:30616"/>
    </ligand>
</feature>
<proteinExistence type="predicted"/>
<feature type="region of interest" description="Disordered" evidence="12">
    <location>
        <begin position="1"/>
        <end position="28"/>
    </location>
</feature>
<dbReference type="PANTHER" id="PTHR24346:SF79">
    <property type="entry name" value="PROTEIN KINASE DOMAIN-CONTAINING PROTEIN"/>
    <property type="match status" value="1"/>
</dbReference>
<feature type="region of interest" description="Disordered" evidence="12">
    <location>
        <begin position="896"/>
        <end position="920"/>
    </location>
</feature>
<comment type="catalytic activity">
    <reaction evidence="10">
        <text>L-seryl-[protein] + ATP = O-phospho-L-seryl-[protein] + ADP + H(+)</text>
        <dbReference type="Rhea" id="RHEA:17989"/>
        <dbReference type="Rhea" id="RHEA-COMP:9863"/>
        <dbReference type="Rhea" id="RHEA-COMP:11604"/>
        <dbReference type="ChEBI" id="CHEBI:15378"/>
        <dbReference type="ChEBI" id="CHEBI:29999"/>
        <dbReference type="ChEBI" id="CHEBI:30616"/>
        <dbReference type="ChEBI" id="CHEBI:83421"/>
        <dbReference type="ChEBI" id="CHEBI:456216"/>
        <dbReference type="EC" id="2.7.11.1"/>
    </reaction>
</comment>
<dbReference type="Proteomes" id="UP001165289">
    <property type="component" value="Unassembled WGS sequence"/>
</dbReference>
<evidence type="ECO:0000256" key="7">
    <source>
        <dbReference type="ARBA" id="ARBA00022777"/>
    </source>
</evidence>
<keyword evidence="15" id="KW-1185">Reference proteome</keyword>
<evidence type="ECO:0000256" key="6">
    <source>
        <dbReference type="ARBA" id="ARBA00022741"/>
    </source>
</evidence>
<dbReference type="InterPro" id="IPR000719">
    <property type="entry name" value="Prot_kinase_dom"/>
</dbReference>
<keyword evidence="8 11" id="KW-0067">ATP-binding</keyword>
<evidence type="ECO:0000256" key="5">
    <source>
        <dbReference type="ARBA" id="ARBA00022679"/>
    </source>
</evidence>
<organism evidence="14 15">
    <name type="scientific">Oopsacas minuta</name>
    <dbReference type="NCBI Taxonomy" id="111878"/>
    <lineage>
        <taxon>Eukaryota</taxon>
        <taxon>Metazoa</taxon>
        <taxon>Porifera</taxon>
        <taxon>Hexactinellida</taxon>
        <taxon>Hexasterophora</taxon>
        <taxon>Lyssacinosida</taxon>
        <taxon>Leucopsacidae</taxon>
        <taxon>Oopsacas</taxon>
    </lineage>
</organism>
<gene>
    <name evidence="14" type="ORF">LOD99_14053</name>
</gene>
<sequence>MPVEYSTGATPHEAPIFEPAHSPTSSSGDQKLKCIGRYILTGNTLGKGNFARVEEASHCLTESKVAIKIIDIDRIQEDYVRKNLLREAKLMRGLKHPNIIRLYETMKTSHLYCMVTELADGGELLSHVRHDYKERRLPEAAARPFVRQMVSALQHLHSQGIVHRDLKMENILLDKKKRYTKIVDFGLSNAAQPGSLLATHCGSPEYAAPELFIPGRQYGPEVDIWSLGVNMFAMMVGKLPFRSPKQGNRKRQKLLEMISNGLSEAHEKEMQHLTPACIDMVKMLLQPDIDSRATLEDIMVHPWITKNGHYPLLPFKPLPPDPSIKQTALDLVCKSGNVTVEEVYDSVEKDKCDWMSALYHILLDSSEARKIVQRKLKAETKRGSTRSSSKESFNRQSLLDYSFYQNERGSSDFLPYESDSVEGGEQDPTPMVEESYLDIMDIKAGQNTLRLHRNPISTLERRRSASLPQDTDMIRDDQYIRQEGINYTDAPSARPRIPRTMTHQYRDGEAVVARIPTNRKTSAGNPPTYTLVHYDSLASGDTQMRRSTSLDIRSGYNPTYTWDRHKNKSTQQPIAYPGQTSSNQPYHTSPRPSTNSGSYPRRPYEYIDESTPQPSQYQSASYGHSTNTPMALSVDWAQQYHQSQNYNQTWSHQQQATPAKQGKRNANATYLEHMNDYTPNTPQQTFPKRKTKDRLSIMPLLSPVNTNTLPGYKVSYQDNTLDSNEVSNTLPNRSRKPSKMPGTRGYIKNKELQSSAGAPMRMLSNPETNVSPYSANRGGNGYDYSFTNTGGYMWVSEQQLGKSKEGLEKAEKRKTFWKFRNKNKSKENLTSPNTNPKTPTTDADTGVYGTMSKKSLFTSSIHNLHKHADITSLLQDSGSSNTAQKMETDLVSKPIPTLTPMEESTPTTWSKGSTKKSALETPVTQVKPVNPGVSISSDKGNSTYTTQIKAQLQQAIEGGYLSPDVHEGGYMSDSGLATPSPSSRDLERPTSSKRLRSLLIRPFKSAKKKP</sequence>
<dbReference type="SUPFAM" id="SSF56112">
    <property type="entry name" value="Protein kinase-like (PK-like)"/>
    <property type="match status" value="1"/>
</dbReference>
<feature type="region of interest" description="Disordered" evidence="12">
    <location>
        <begin position="546"/>
        <end position="626"/>
    </location>
</feature>
<evidence type="ECO:0000256" key="4">
    <source>
        <dbReference type="ARBA" id="ARBA00022527"/>
    </source>
</evidence>
<feature type="region of interest" description="Disordered" evidence="12">
    <location>
        <begin position="820"/>
        <end position="846"/>
    </location>
</feature>
<evidence type="ECO:0000256" key="3">
    <source>
        <dbReference type="ARBA" id="ARBA00022490"/>
    </source>
</evidence>
<evidence type="ECO:0000256" key="11">
    <source>
        <dbReference type="PROSITE-ProRule" id="PRU10141"/>
    </source>
</evidence>
<dbReference type="EC" id="2.7.11.1" evidence="2"/>
<evidence type="ECO:0000259" key="13">
    <source>
        <dbReference type="PROSITE" id="PS50011"/>
    </source>
</evidence>
<name>A0AAV7KH53_9METZ</name>
<feature type="region of interest" description="Disordered" evidence="12">
    <location>
        <begin position="959"/>
        <end position="1010"/>
    </location>
</feature>
<feature type="region of interest" description="Disordered" evidence="12">
    <location>
        <begin position="722"/>
        <end position="745"/>
    </location>
</feature>
<dbReference type="PANTHER" id="PTHR24346">
    <property type="entry name" value="MAP/MICROTUBULE AFFINITY-REGULATING KINASE"/>
    <property type="match status" value="1"/>
</dbReference>
<feature type="compositionally biased region" description="Polar residues" evidence="12">
    <location>
        <begin position="902"/>
        <end position="916"/>
    </location>
</feature>
<evidence type="ECO:0000256" key="1">
    <source>
        <dbReference type="ARBA" id="ARBA00004496"/>
    </source>
</evidence>
<dbReference type="GO" id="GO:0005737">
    <property type="term" value="C:cytoplasm"/>
    <property type="evidence" value="ECO:0007669"/>
    <property type="project" value="UniProtKB-SubCell"/>
</dbReference>
<dbReference type="SMART" id="SM00220">
    <property type="entry name" value="S_TKc"/>
    <property type="match status" value="1"/>
</dbReference>
<keyword evidence="3" id="KW-0963">Cytoplasm</keyword>
<evidence type="ECO:0000256" key="2">
    <source>
        <dbReference type="ARBA" id="ARBA00012513"/>
    </source>
</evidence>
<keyword evidence="5" id="KW-0808">Transferase</keyword>
<protein>
    <recommendedName>
        <fullName evidence="2">non-specific serine/threonine protein kinase</fullName>
        <ecNumber evidence="2">2.7.11.1</ecNumber>
    </recommendedName>
</protein>
<evidence type="ECO:0000313" key="14">
    <source>
        <dbReference type="EMBL" id="KAI6660468.1"/>
    </source>
</evidence>
<keyword evidence="6 11" id="KW-0547">Nucleotide-binding</keyword>
<dbReference type="InterPro" id="IPR011009">
    <property type="entry name" value="Kinase-like_dom_sf"/>
</dbReference>
<dbReference type="PROSITE" id="PS00107">
    <property type="entry name" value="PROTEIN_KINASE_ATP"/>
    <property type="match status" value="1"/>
</dbReference>
<dbReference type="EMBL" id="JAKMXF010000033">
    <property type="protein sequence ID" value="KAI6660468.1"/>
    <property type="molecule type" value="Genomic_DNA"/>
</dbReference>
<feature type="domain" description="Protein kinase" evidence="13">
    <location>
        <begin position="39"/>
        <end position="304"/>
    </location>
</feature>
<accession>A0AAV7KH53</accession>
<evidence type="ECO:0000256" key="12">
    <source>
        <dbReference type="SAM" id="MobiDB-lite"/>
    </source>
</evidence>
<comment type="caution">
    <text evidence="14">The sequence shown here is derived from an EMBL/GenBank/DDBJ whole genome shotgun (WGS) entry which is preliminary data.</text>
</comment>
<reference evidence="14 15" key="1">
    <citation type="journal article" date="2023" name="BMC Biol.">
        <title>The compact genome of the sponge Oopsacas minuta (Hexactinellida) is lacking key metazoan core genes.</title>
        <authorList>
            <person name="Santini S."/>
            <person name="Schenkelaars Q."/>
            <person name="Jourda C."/>
            <person name="Duchesne M."/>
            <person name="Belahbib H."/>
            <person name="Rocher C."/>
            <person name="Selva M."/>
            <person name="Riesgo A."/>
            <person name="Vervoort M."/>
            <person name="Leys S.P."/>
            <person name="Kodjabachian L."/>
            <person name="Le Bivic A."/>
            <person name="Borchiellini C."/>
            <person name="Claverie J.M."/>
            <person name="Renard E."/>
        </authorList>
    </citation>
    <scope>NUCLEOTIDE SEQUENCE [LARGE SCALE GENOMIC DNA]</scope>
    <source>
        <strain evidence="14">SPO-2</strain>
    </source>
</reference>
<dbReference type="InterPro" id="IPR017441">
    <property type="entry name" value="Protein_kinase_ATP_BS"/>
</dbReference>
<dbReference type="Pfam" id="PF00069">
    <property type="entry name" value="Pkinase"/>
    <property type="match status" value="1"/>
</dbReference>
<evidence type="ECO:0000256" key="8">
    <source>
        <dbReference type="ARBA" id="ARBA00022840"/>
    </source>
</evidence>
<dbReference type="AlphaFoldDB" id="A0AAV7KH53"/>
<evidence type="ECO:0000313" key="15">
    <source>
        <dbReference type="Proteomes" id="UP001165289"/>
    </source>
</evidence>
<feature type="compositionally biased region" description="Polar residues" evidence="12">
    <location>
        <begin position="546"/>
        <end position="560"/>
    </location>
</feature>
<keyword evidence="7 14" id="KW-0418">Kinase</keyword>
<dbReference type="FunFam" id="1.10.510.10:FF:001222">
    <property type="entry name" value="Serine/threonine-protein kinase ppk25"/>
    <property type="match status" value="1"/>
</dbReference>